<comment type="caution">
    <text evidence="6">The sequence shown here is derived from an EMBL/GenBank/DDBJ whole genome shotgun (WGS) entry which is preliminary data.</text>
</comment>
<dbReference type="AlphaFoldDB" id="A0A926NCU2"/>
<evidence type="ECO:0000256" key="1">
    <source>
        <dbReference type="ARBA" id="ARBA00008000"/>
    </source>
</evidence>
<dbReference type="InterPro" id="IPR036318">
    <property type="entry name" value="FAD-bd_PCMH-like_sf"/>
</dbReference>
<dbReference type="GO" id="GO:0004458">
    <property type="term" value="F:D-lactate dehydrogenase (cytochrome) activity"/>
    <property type="evidence" value="ECO:0007669"/>
    <property type="project" value="TreeGrafter"/>
</dbReference>
<dbReference type="SUPFAM" id="SSF55103">
    <property type="entry name" value="FAD-linked oxidases, C-terminal domain"/>
    <property type="match status" value="1"/>
</dbReference>
<dbReference type="InterPro" id="IPR016166">
    <property type="entry name" value="FAD-bd_PCMH"/>
</dbReference>
<keyword evidence="7" id="KW-1185">Reference proteome</keyword>
<dbReference type="PANTHER" id="PTHR11748">
    <property type="entry name" value="D-LACTATE DEHYDROGENASE"/>
    <property type="match status" value="1"/>
</dbReference>
<dbReference type="Gene3D" id="3.30.43.10">
    <property type="entry name" value="Uridine Diphospho-n-acetylenolpyruvylglucosamine Reductase, domain 2"/>
    <property type="match status" value="1"/>
</dbReference>
<gene>
    <name evidence="6" type="ORF">IC620_11730</name>
</gene>
<dbReference type="InterPro" id="IPR016170">
    <property type="entry name" value="Cytok_DH_C_sf"/>
</dbReference>
<keyword evidence="2" id="KW-0285">Flavoprotein</keyword>
<dbReference type="GO" id="GO:0008720">
    <property type="term" value="F:D-lactate dehydrogenase (NAD+) activity"/>
    <property type="evidence" value="ECO:0007669"/>
    <property type="project" value="TreeGrafter"/>
</dbReference>
<reference evidence="6" key="1">
    <citation type="submission" date="2020-09" db="EMBL/GenBank/DDBJ databases">
        <title>A novel bacterium of genus Hazenella, isolated from South China Sea.</title>
        <authorList>
            <person name="Huang H."/>
            <person name="Mo K."/>
            <person name="Hu Y."/>
        </authorList>
    </citation>
    <scope>NUCLEOTIDE SEQUENCE</scope>
    <source>
        <strain evidence="6">IB182357</strain>
    </source>
</reference>
<keyword evidence="3" id="KW-0274">FAD</keyword>
<accession>A0A926NCU2</accession>
<name>A0A926NCU2_9BACL</name>
<dbReference type="PANTHER" id="PTHR11748:SF111">
    <property type="entry name" value="D-LACTATE DEHYDROGENASE, MITOCHONDRIAL-RELATED"/>
    <property type="match status" value="1"/>
</dbReference>
<proteinExistence type="inferred from homology"/>
<dbReference type="Gene3D" id="3.30.465.10">
    <property type="match status" value="1"/>
</dbReference>
<dbReference type="InterPro" id="IPR016169">
    <property type="entry name" value="FAD-bd_PCMH_sub2"/>
</dbReference>
<protein>
    <submittedName>
        <fullName evidence="6">FAD-binding oxidoreductase</fullName>
    </submittedName>
</protein>
<comment type="similarity">
    <text evidence="1">Belongs to the FAD-binding oxidoreductase/transferase type 4 family.</text>
</comment>
<keyword evidence="4" id="KW-0560">Oxidoreductase</keyword>
<evidence type="ECO:0000256" key="4">
    <source>
        <dbReference type="ARBA" id="ARBA00023002"/>
    </source>
</evidence>
<sequence length="531" mass="59933">MFEQAIIDQIGKHKFSDEDKVLHAYRQNASQLVVEIKGILFPDSAQDVKIIIQLANQYHKSLYPIGTGKNWGLGSRLPVGNGAYIVDLKRMNRIIEVNETHGYAVIEPGVTQDQLYQYLKARQLPFILNVTGSAASTSIIGNALDRGIGHFGPRVEDISNLEVVTGNGQVIHTGMGRFHNSKTTSLYPYGIGPDITGLFFQSNFGIVLKASVQLLFQTELSGVIRLTLKDYANLVPFMDQLIALRRAGVFHATIHLSNPSRSQSVLSPLLFDQFLQKYNDLEKAKQKTRIYMKQHVPPLWSANLTVRGSSAAVKQAYHQVKKQLAHLATVQVETVQSRQRALRRTRIFSFLPGMKERSLFLKATNGVFGHSQGIPSDDSLKSVEWEGKMEKSSFSVELDKLDVGTLFVLPTLPLSGNAVKDVMKQTHDIMKEKYGFIPYMTFNMINERSIEAVINLVFDKQDDQKSRLAHQCIEEMQATFIEKGYIPYRTGIQLMDQVYPKQTPYDGFYQQLKQMFDPNDCIAPGRYGYKQ</sequence>
<dbReference type="Pfam" id="PF01565">
    <property type="entry name" value="FAD_binding_4"/>
    <property type="match status" value="1"/>
</dbReference>
<dbReference type="GO" id="GO:1903457">
    <property type="term" value="P:lactate catabolic process"/>
    <property type="evidence" value="ECO:0007669"/>
    <property type="project" value="TreeGrafter"/>
</dbReference>
<evidence type="ECO:0000256" key="3">
    <source>
        <dbReference type="ARBA" id="ARBA00022827"/>
    </source>
</evidence>
<dbReference type="Gene3D" id="3.40.462.10">
    <property type="entry name" value="FAD-linked oxidases, C-terminal domain"/>
    <property type="match status" value="1"/>
</dbReference>
<dbReference type="InterPro" id="IPR016167">
    <property type="entry name" value="FAD-bd_PCMH_sub1"/>
</dbReference>
<dbReference type="PROSITE" id="PS51387">
    <property type="entry name" value="FAD_PCMH"/>
    <property type="match status" value="1"/>
</dbReference>
<evidence type="ECO:0000259" key="5">
    <source>
        <dbReference type="PROSITE" id="PS51387"/>
    </source>
</evidence>
<feature type="domain" description="FAD-binding PCMH-type" evidence="5">
    <location>
        <begin position="25"/>
        <end position="217"/>
    </location>
</feature>
<dbReference type="RefSeq" id="WP_191142282.1">
    <property type="nucleotide sequence ID" value="NZ_JACXAH010000016.1"/>
</dbReference>
<dbReference type="GO" id="GO:0071949">
    <property type="term" value="F:FAD binding"/>
    <property type="evidence" value="ECO:0007669"/>
    <property type="project" value="InterPro"/>
</dbReference>
<dbReference type="Proteomes" id="UP000661691">
    <property type="component" value="Unassembled WGS sequence"/>
</dbReference>
<evidence type="ECO:0000313" key="7">
    <source>
        <dbReference type="Proteomes" id="UP000661691"/>
    </source>
</evidence>
<evidence type="ECO:0000256" key="2">
    <source>
        <dbReference type="ARBA" id="ARBA00022630"/>
    </source>
</evidence>
<dbReference type="InterPro" id="IPR006094">
    <property type="entry name" value="Oxid_FAD_bind_N"/>
</dbReference>
<evidence type="ECO:0000313" key="6">
    <source>
        <dbReference type="EMBL" id="MBD1373025.1"/>
    </source>
</evidence>
<organism evidence="6 7">
    <name type="scientific">Polycladospora coralii</name>
    <dbReference type="NCBI Taxonomy" id="2771432"/>
    <lineage>
        <taxon>Bacteria</taxon>
        <taxon>Bacillati</taxon>
        <taxon>Bacillota</taxon>
        <taxon>Bacilli</taxon>
        <taxon>Bacillales</taxon>
        <taxon>Thermoactinomycetaceae</taxon>
        <taxon>Polycladospora</taxon>
    </lineage>
</organism>
<dbReference type="EMBL" id="JACXAH010000016">
    <property type="protein sequence ID" value="MBD1373025.1"/>
    <property type="molecule type" value="Genomic_DNA"/>
</dbReference>
<dbReference type="SUPFAM" id="SSF56176">
    <property type="entry name" value="FAD-binding/transporter-associated domain-like"/>
    <property type="match status" value="1"/>
</dbReference>
<dbReference type="InterPro" id="IPR016164">
    <property type="entry name" value="FAD-linked_Oxase-like_C"/>
</dbReference>